<organism evidence="4 5">
    <name type="scientific">Cichlidogyrus casuarinus</name>
    <dbReference type="NCBI Taxonomy" id="1844966"/>
    <lineage>
        <taxon>Eukaryota</taxon>
        <taxon>Metazoa</taxon>
        <taxon>Spiralia</taxon>
        <taxon>Lophotrochozoa</taxon>
        <taxon>Platyhelminthes</taxon>
        <taxon>Monogenea</taxon>
        <taxon>Monopisthocotylea</taxon>
        <taxon>Dactylogyridea</taxon>
        <taxon>Ancyrocephalidae</taxon>
        <taxon>Cichlidogyrus</taxon>
    </lineage>
</organism>
<dbReference type="EMBL" id="JBJKFK010000519">
    <property type="protein sequence ID" value="KAL3316568.1"/>
    <property type="molecule type" value="Genomic_DNA"/>
</dbReference>
<dbReference type="SMART" id="SM01046">
    <property type="entry name" value="c-SKI_SMAD_bind"/>
    <property type="match status" value="1"/>
</dbReference>
<evidence type="ECO:0000256" key="1">
    <source>
        <dbReference type="ARBA" id="ARBA00009513"/>
    </source>
</evidence>
<name>A0ABD2QAH5_9PLAT</name>
<protein>
    <recommendedName>
        <fullName evidence="3">c-SKI SMAD4-binding domain-containing protein</fullName>
    </recommendedName>
</protein>
<gene>
    <name evidence="4" type="ORF">Ciccas_004787</name>
</gene>
<dbReference type="Gene3D" id="3.10.390.10">
    <property type="entry name" value="SAND domain-like"/>
    <property type="match status" value="1"/>
</dbReference>
<evidence type="ECO:0000313" key="5">
    <source>
        <dbReference type="Proteomes" id="UP001626550"/>
    </source>
</evidence>
<proteinExistence type="inferred from homology"/>
<sequence length="497" mass="55751">MYGRQSIDMTTTLGNQNLNLSGLRSPLHFSASPDPEASVLASIASSQTQQVDLLPALARKIQDNINLLNAAVANNSQHMVASASLDQASQLLIQQLLEAQQLLASNKGLNLFRLKQQQQQHQHEERVQRHSCATQPLSLPSLNQSPIHSSSPTSSPSSSNSPSLNNRAQLAKDLHQHLMCQKLQQQLSGHELKSNSDLLDHAFATPNKPLRVQTNFKRHSVSVMEPNGLAPQKGAVVTSLIESESIMGFNVSGEKRLCLPHLLRFVLNDVEIKEIEKACIQLQISCTECTVNQLVLLRNSGSLPKDVKSCGLMRKSDAERLVKYLRTQKREQVYSDHSDCSDSDADSQASSNEMDRLVIDVVNEPKARRVDSNLVEVTHRCFGRQRGTIHLDLYTGENAACIQCRSCRCFFSPPQFVGHTHALREVNQLSHWGFDSANWRCYLRLHSTERRQDTRNDDHKKLESFKIKFLKVSRHSSDMIINKVFFAAQTSLVLRSR</sequence>
<keyword evidence="5" id="KW-1185">Reference proteome</keyword>
<evidence type="ECO:0000259" key="3">
    <source>
        <dbReference type="SMART" id="SM01046"/>
    </source>
</evidence>
<comment type="similarity">
    <text evidence="1">Belongs to the SKI family.</text>
</comment>
<feature type="compositionally biased region" description="Polar residues" evidence="2">
    <location>
        <begin position="131"/>
        <end position="144"/>
    </location>
</feature>
<dbReference type="SUPFAM" id="SSF46955">
    <property type="entry name" value="Putative DNA-binding domain"/>
    <property type="match status" value="1"/>
</dbReference>
<dbReference type="PANTHER" id="PTHR10005">
    <property type="entry name" value="SKI ONCOGENE-RELATED"/>
    <property type="match status" value="1"/>
</dbReference>
<dbReference type="InterPro" id="IPR010919">
    <property type="entry name" value="SAND-like_dom_sf"/>
</dbReference>
<dbReference type="CDD" id="cd21074">
    <property type="entry name" value="DHD_Ski_Sno_Dac"/>
    <property type="match status" value="1"/>
</dbReference>
<evidence type="ECO:0000256" key="2">
    <source>
        <dbReference type="SAM" id="MobiDB-lite"/>
    </source>
</evidence>
<evidence type="ECO:0000313" key="4">
    <source>
        <dbReference type="EMBL" id="KAL3316568.1"/>
    </source>
</evidence>
<dbReference type="InterPro" id="IPR003380">
    <property type="entry name" value="SKI/SNO/DAC"/>
</dbReference>
<dbReference type="InterPro" id="IPR037000">
    <property type="entry name" value="Ski_DNA-bd_sf"/>
</dbReference>
<dbReference type="InterPro" id="IPR009061">
    <property type="entry name" value="DNA-bd_dom_put_sf"/>
</dbReference>
<dbReference type="InterPro" id="IPR023216">
    <property type="entry name" value="Tscrpt_reg_SKI_SnoN"/>
</dbReference>
<dbReference type="AlphaFoldDB" id="A0ABD2QAH5"/>
<comment type="caution">
    <text evidence="4">The sequence shown here is derived from an EMBL/GenBank/DDBJ whole genome shotgun (WGS) entry which is preliminary data.</text>
</comment>
<dbReference type="SUPFAM" id="SSF63763">
    <property type="entry name" value="SAND domain-like"/>
    <property type="match status" value="1"/>
</dbReference>
<accession>A0ABD2QAH5</accession>
<dbReference type="Pfam" id="PF08782">
    <property type="entry name" value="c-SKI_SMAD_bind"/>
    <property type="match status" value="1"/>
</dbReference>
<feature type="domain" description="c-SKI SMAD4-binding" evidence="3">
    <location>
        <begin position="376"/>
        <end position="470"/>
    </location>
</feature>
<feature type="compositionally biased region" description="Low complexity" evidence="2">
    <location>
        <begin position="145"/>
        <end position="163"/>
    </location>
</feature>
<dbReference type="PANTHER" id="PTHR10005:SF25">
    <property type="entry name" value="SNO ONCOGENE, ISOFORM B"/>
    <property type="match status" value="1"/>
</dbReference>
<dbReference type="InterPro" id="IPR014890">
    <property type="entry name" value="c-SKI_SMAD4-bd_dom"/>
</dbReference>
<dbReference type="Pfam" id="PF02437">
    <property type="entry name" value="Ski_Sno_DHD"/>
    <property type="match status" value="1"/>
</dbReference>
<feature type="region of interest" description="Disordered" evidence="2">
    <location>
        <begin position="115"/>
        <end position="165"/>
    </location>
</feature>
<reference evidence="4 5" key="1">
    <citation type="submission" date="2024-11" db="EMBL/GenBank/DDBJ databases">
        <title>Adaptive evolution of stress response genes in parasites aligns with host niche diversity.</title>
        <authorList>
            <person name="Hahn C."/>
            <person name="Resl P."/>
        </authorList>
    </citation>
    <scope>NUCLEOTIDE SEQUENCE [LARGE SCALE GENOMIC DNA]</scope>
    <source>
        <strain evidence="4">EGGRZ-B1_66</strain>
        <tissue evidence="4">Body</tissue>
    </source>
</reference>
<dbReference type="Proteomes" id="UP001626550">
    <property type="component" value="Unassembled WGS sequence"/>
</dbReference>
<dbReference type="Gene3D" id="3.10.260.20">
    <property type="entry name" value="Ski"/>
    <property type="match status" value="1"/>
</dbReference>